<evidence type="ECO:0000313" key="5">
    <source>
        <dbReference type="Proteomes" id="UP000267029"/>
    </source>
</evidence>
<reference evidence="4 5" key="2">
    <citation type="submission" date="2018-10" db="EMBL/GenBank/DDBJ databases">
        <authorList>
            <consortium name="Pathogen Informatics"/>
        </authorList>
    </citation>
    <scope>NUCLEOTIDE SEQUENCE [LARGE SCALE GENOMIC DNA]</scope>
</reference>
<evidence type="ECO:0000313" key="6">
    <source>
        <dbReference type="WBParaSite" id="MCOS_0000904401-mRNA-1"/>
    </source>
</evidence>
<dbReference type="PANTHER" id="PTHR10083:SF374">
    <property type="entry name" value="BPTI_KUNITZ INHIBITOR DOMAIN-CONTAINING PROTEIN"/>
    <property type="match status" value="1"/>
</dbReference>
<keyword evidence="2" id="KW-0732">Signal</keyword>
<dbReference type="GO" id="GO:0004867">
    <property type="term" value="F:serine-type endopeptidase inhibitor activity"/>
    <property type="evidence" value="ECO:0007669"/>
    <property type="project" value="InterPro"/>
</dbReference>
<evidence type="ECO:0000259" key="3">
    <source>
        <dbReference type="PROSITE" id="PS50279"/>
    </source>
</evidence>
<evidence type="ECO:0000313" key="4">
    <source>
        <dbReference type="EMBL" id="VDD83042.1"/>
    </source>
</evidence>
<proteinExistence type="predicted"/>
<keyword evidence="1" id="KW-1015">Disulfide bond</keyword>
<dbReference type="WBParaSite" id="MCOS_0000904401-mRNA-1">
    <property type="protein sequence ID" value="MCOS_0000904401-mRNA-1"/>
    <property type="gene ID" value="MCOS_0000904401"/>
</dbReference>
<feature type="domain" description="BPTI/Kunitz inhibitor" evidence="3">
    <location>
        <begin position="98"/>
        <end position="148"/>
    </location>
</feature>
<keyword evidence="5" id="KW-1185">Reference proteome</keyword>
<dbReference type="Gene3D" id="4.10.410.10">
    <property type="entry name" value="Pancreatic trypsin inhibitor Kunitz domain"/>
    <property type="match status" value="1"/>
</dbReference>
<gene>
    <name evidence="4" type="ORF">MCOS_LOCUS9045</name>
</gene>
<evidence type="ECO:0000256" key="2">
    <source>
        <dbReference type="SAM" id="SignalP"/>
    </source>
</evidence>
<dbReference type="Proteomes" id="UP000267029">
    <property type="component" value="Unassembled WGS sequence"/>
</dbReference>
<dbReference type="SMART" id="SM00131">
    <property type="entry name" value="KU"/>
    <property type="match status" value="1"/>
</dbReference>
<sequence>MTRFVLVIILGLTSGQVFAGRLQRGWGFRPVYDMGHDAAIIIGNGEDRTDRDIPKNEDDLIDLMKDESDYETLRNGGKLKPLVDENDEEIGERLPQVCTLGHHPGFGTASLKRFYYSEKDKNCLPFEYHGTGGNQNRFMTYEECMNICHMDLP</sequence>
<dbReference type="Pfam" id="PF00014">
    <property type="entry name" value="Kunitz_BPTI"/>
    <property type="match status" value="1"/>
</dbReference>
<protein>
    <submittedName>
        <fullName evidence="6">BPTI/Kunitz inhibitor domain-containing protein</fullName>
    </submittedName>
</protein>
<accession>A0A0R3UMR0</accession>
<name>A0A0R3UMR0_MESCO</name>
<dbReference type="CDD" id="cd22593">
    <property type="entry name" value="Kunitz_conkunitzin"/>
    <property type="match status" value="1"/>
</dbReference>
<dbReference type="PROSITE" id="PS50279">
    <property type="entry name" value="BPTI_KUNITZ_2"/>
    <property type="match status" value="1"/>
</dbReference>
<dbReference type="SUPFAM" id="SSF57362">
    <property type="entry name" value="BPTI-like"/>
    <property type="match status" value="1"/>
</dbReference>
<feature type="chain" id="PRO_5043132302" evidence="2">
    <location>
        <begin position="20"/>
        <end position="153"/>
    </location>
</feature>
<reference evidence="6" key="1">
    <citation type="submission" date="2017-02" db="UniProtKB">
        <authorList>
            <consortium name="WormBaseParasite"/>
        </authorList>
    </citation>
    <scope>IDENTIFICATION</scope>
</reference>
<dbReference type="GO" id="GO:0005615">
    <property type="term" value="C:extracellular space"/>
    <property type="evidence" value="ECO:0007669"/>
    <property type="project" value="TreeGrafter"/>
</dbReference>
<dbReference type="PANTHER" id="PTHR10083">
    <property type="entry name" value="KUNITZ-TYPE PROTEASE INHIBITOR-RELATED"/>
    <property type="match status" value="1"/>
</dbReference>
<feature type="signal peptide" evidence="2">
    <location>
        <begin position="1"/>
        <end position="19"/>
    </location>
</feature>
<dbReference type="InterPro" id="IPR036880">
    <property type="entry name" value="Kunitz_BPTI_sf"/>
</dbReference>
<evidence type="ECO:0000256" key="1">
    <source>
        <dbReference type="ARBA" id="ARBA00023157"/>
    </source>
</evidence>
<dbReference type="EMBL" id="UXSR01005628">
    <property type="protein sequence ID" value="VDD83042.1"/>
    <property type="molecule type" value="Genomic_DNA"/>
</dbReference>
<dbReference type="InterPro" id="IPR002223">
    <property type="entry name" value="Kunitz_BPTI"/>
</dbReference>
<dbReference type="STRING" id="53468.A0A0R3UMR0"/>
<dbReference type="AlphaFoldDB" id="A0A0R3UMR0"/>
<organism evidence="6">
    <name type="scientific">Mesocestoides corti</name>
    <name type="common">Flatworm</name>
    <dbReference type="NCBI Taxonomy" id="53468"/>
    <lineage>
        <taxon>Eukaryota</taxon>
        <taxon>Metazoa</taxon>
        <taxon>Spiralia</taxon>
        <taxon>Lophotrochozoa</taxon>
        <taxon>Platyhelminthes</taxon>
        <taxon>Cestoda</taxon>
        <taxon>Eucestoda</taxon>
        <taxon>Cyclophyllidea</taxon>
        <taxon>Mesocestoididae</taxon>
        <taxon>Mesocestoides</taxon>
    </lineage>
</organism>
<dbReference type="InterPro" id="IPR050098">
    <property type="entry name" value="TFPI/VKTCI-like"/>
</dbReference>
<dbReference type="OrthoDB" id="4473401at2759"/>